<evidence type="ECO:0000259" key="9">
    <source>
        <dbReference type="Pfam" id="PF13813"/>
    </source>
</evidence>
<evidence type="ECO:0000256" key="7">
    <source>
        <dbReference type="ARBA" id="ARBA00023136"/>
    </source>
</evidence>
<keyword evidence="6 8" id="KW-1133">Transmembrane helix</keyword>
<dbReference type="PANTHER" id="PTHR31595">
    <property type="entry name" value="LONG-CHAIN-ALCOHOL O-FATTY-ACYLTRANSFERASE 3-RELATED"/>
    <property type="match status" value="1"/>
</dbReference>
<feature type="transmembrane region" description="Helical" evidence="8">
    <location>
        <begin position="224"/>
        <end position="248"/>
    </location>
</feature>
<feature type="transmembrane region" description="Helical" evidence="8">
    <location>
        <begin position="176"/>
        <end position="197"/>
    </location>
</feature>
<protein>
    <recommendedName>
        <fullName evidence="9">Wax synthase domain-containing protein</fullName>
    </recommendedName>
</protein>
<dbReference type="AlphaFoldDB" id="A0A7S2Y3N3"/>
<evidence type="ECO:0000256" key="3">
    <source>
        <dbReference type="ARBA" id="ARBA00007282"/>
    </source>
</evidence>
<accession>A0A7S2Y3N3</accession>
<keyword evidence="4" id="KW-0808">Transferase</keyword>
<reference evidence="10" key="1">
    <citation type="submission" date="2021-01" db="EMBL/GenBank/DDBJ databases">
        <authorList>
            <person name="Corre E."/>
            <person name="Pelletier E."/>
            <person name="Niang G."/>
            <person name="Scheremetjew M."/>
            <person name="Finn R."/>
            <person name="Kale V."/>
            <person name="Holt S."/>
            <person name="Cochrane G."/>
            <person name="Meng A."/>
            <person name="Brown T."/>
            <person name="Cohen L."/>
        </authorList>
    </citation>
    <scope>NUCLEOTIDE SEQUENCE</scope>
    <source>
        <strain evidence="10">CCMP125</strain>
    </source>
</reference>
<dbReference type="GO" id="GO:0006629">
    <property type="term" value="P:lipid metabolic process"/>
    <property type="evidence" value="ECO:0007669"/>
    <property type="project" value="InterPro"/>
</dbReference>
<keyword evidence="5 8" id="KW-0812">Transmembrane</keyword>
<name>A0A7S2Y3N3_9STRA</name>
<feature type="transmembrane region" description="Helical" evidence="8">
    <location>
        <begin position="78"/>
        <end position="100"/>
    </location>
</feature>
<evidence type="ECO:0000256" key="2">
    <source>
        <dbReference type="ARBA" id="ARBA00005179"/>
    </source>
</evidence>
<gene>
    <name evidence="10" type="ORF">APAL1065_LOCUS4660</name>
</gene>
<dbReference type="GO" id="GO:0016020">
    <property type="term" value="C:membrane"/>
    <property type="evidence" value="ECO:0007669"/>
    <property type="project" value="UniProtKB-SubCell"/>
</dbReference>
<dbReference type="PANTHER" id="PTHR31595:SF57">
    <property type="entry name" value="OS04G0481900 PROTEIN"/>
    <property type="match status" value="1"/>
</dbReference>
<organism evidence="10">
    <name type="scientific">Entomoneis paludosa</name>
    <dbReference type="NCBI Taxonomy" id="265537"/>
    <lineage>
        <taxon>Eukaryota</taxon>
        <taxon>Sar</taxon>
        <taxon>Stramenopiles</taxon>
        <taxon>Ochrophyta</taxon>
        <taxon>Bacillariophyta</taxon>
        <taxon>Bacillariophyceae</taxon>
        <taxon>Bacillariophycidae</taxon>
        <taxon>Entomoneidaceae</taxon>
        <taxon>Entomoneis</taxon>
    </lineage>
</organism>
<dbReference type="InterPro" id="IPR032805">
    <property type="entry name" value="Wax_synthase_dom"/>
</dbReference>
<comment type="subcellular location">
    <subcellularLocation>
        <location evidence="1">Membrane</location>
        <topology evidence="1">Multi-pass membrane protein</topology>
    </subcellularLocation>
</comment>
<evidence type="ECO:0000256" key="6">
    <source>
        <dbReference type="ARBA" id="ARBA00022989"/>
    </source>
</evidence>
<dbReference type="InterPro" id="IPR044851">
    <property type="entry name" value="Wax_synthase"/>
</dbReference>
<feature type="transmembrane region" description="Helical" evidence="8">
    <location>
        <begin position="298"/>
        <end position="321"/>
    </location>
</feature>
<evidence type="ECO:0000256" key="8">
    <source>
        <dbReference type="SAM" id="Phobius"/>
    </source>
</evidence>
<dbReference type="Pfam" id="PF13813">
    <property type="entry name" value="MBOAT_2"/>
    <property type="match status" value="1"/>
</dbReference>
<feature type="domain" description="Wax synthase" evidence="9">
    <location>
        <begin position="259"/>
        <end position="337"/>
    </location>
</feature>
<evidence type="ECO:0000313" key="10">
    <source>
        <dbReference type="EMBL" id="CAD9949537.1"/>
    </source>
</evidence>
<evidence type="ECO:0000256" key="1">
    <source>
        <dbReference type="ARBA" id="ARBA00004141"/>
    </source>
</evidence>
<evidence type="ECO:0000256" key="5">
    <source>
        <dbReference type="ARBA" id="ARBA00022692"/>
    </source>
</evidence>
<evidence type="ECO:0000256" key="4">
    <source>
        <dbReference type="ARBA" id="ARBA00022679"/>
    </source>
</evidence>
<comment type="pathway">
    <text evidence="2">Secondary metabolite biosynthesis.</text>
</comment>
<keyword evidence="7 8" id="KW-0472">Membrane</keyword>
<dbReference type="EMBL" id="HBHT01006990">
    <property type="protein sequence ID" value="CAD9949537.1"/>
    <property type="molecule type" value="Transcribed_RNA"/>
</dbReference>
<proteinExistence type="inferred from homology"/>
<feature type="transmembrane region" description="Helical" evidence="8">
    <location>
        <begin position="327"/>
        <end position="345"/>
    </location>
</feature>
<sequence>MQLPEMGDLPHMWTEDTPRGDPLLSFSFQEQTYGFFLFSLPMWVELLTFIVAEACLAALIGVLIYYSVVLHANTSTAYLVGFGVFLPFWIFAPQAAVHAMGISNKIFLFCICVISPTTSLFRITEAIFGFTPPHAKKSVGAYALYFGSPMLLICDPKTQKHVKASWSRIFWHLRRFVTYLFFAGMYQSLFALFPSFFPSFGGPTPDDWHSWEQIRNPWMWKDTILVAILFQVYLGAFGEGLIFFTTLVTQKQTIMLMENPMFESKSPSDFWGRRWNLLVHYCLKNGVYKPVRKMGGTALMAVLSSFLASGLFHEWILPTVFHDNAKLTFGTTSLFFVWQAVLISVEYSPLAKNDKSFLGFVSKLPLPVRTALVVISGAPLGHWFVDSYVHSEFFPQGQMVLMAILLTDKA</sequence>
<feature type="transmembrane region" description="Helical" evidence="8">
    <location>
        <begin position="46"/>
        <end position="66"/>
    </location>
</feature>
<dbReference type="GO" id="GO:0008374">
    <property type="term" value="F:O-acyltransferase activity"/>
    <property type="evidence" value="ECO:0007669"/>
    <property type="project" value="InterPro"/>
</dbReference>
<comment type="similarity">
    <text evidence="3">Belongs to the wax synthase family.</text>
</comment>